<gene>
    <name evidence="2" type="ORF">CALVIDRAFT_193058</name>
</gene>
<feature type="region of interest" description="Disordered" evidence="1">
    <location>
        <begin position="201"/>
        <end position="256"/>
    </location>
</feature>
<dbReference type="EMBL" id="KV417292">
    <property type="protein sequence ID" value="KZO94907.1"/>
    <property type="molecule type" value="Genomic_DNA"/>
</dbReference>
<feature type="region of interest" description="Disordered" evidence="1">
    <location>
        <begin position="1"/>
        <end position="163"/>
    </location>
</feature>
<dbReference type="Proteomes" id="UP000076738">
    <property type="component" value="Unassembled WGS sequence"/>
</dbReference>
<evidence type="ECO:0000313" key="3">
    <source>
        <dbReference type="Proteomes" id="UP000076738"/>
    </source>
</evidence>
<feature type="compositionally biased region" description="Low complexity" evidence="1">
    <location>
        <begin position="71"/>
        <end position="86"/>
    </location>
</feature>
<accession>A0A167KQX4</accession>
<keyword evidence="3" id="KW-1185">Reference proteome</keyword>
<evidence type="ECO:0000313" key="2">
    <source>
        <dbReference type="EMBL" id="KZO94907.1"/>
    </source>
</evidence>
<name>A0A167KQX4_CALVF</name>
<reference evidence="2 3" key="1">
    <citation type="journal article" date="2016" name="Mol. Biol. Evol.">
        <title>Comparative Genomics of Early-Diverging Mushroom-Forming Fungi Provides Insights into the Origins of Lignocellulose Decay Capabilities.</title>
        <authorList>
            <person name="Nagy L.G."/>
            <person name="Riley R."/>
            <person name="Tritt A."/>
            <person name="Adam C."/>
            <person name="Daum C."/>
            <person name="Floudas D."/>
            <person name="Sun H."/>
            <person name="Yadav J.S."/>
            <person name="Pangilinan J."/>
            <person name="Larsson K.H."/>
            <person name="Matsuura K."/>
            <person name="Barry K."/>
            <person name="Labutti K."/>
            <person name="Kuo R."/>
            <person name="Ohm R.A."/>
            <person name="Bhattacharya S.S."/>
            <person name="Shirouzu T."/>
            <person name="Yoshinaga Y."/>
            <person name="Martin F.M."/>
            <person name="Grigoriev I.V."/>
            <person name="Hibbett D.S."/>
        </authorList>
    </citation>
    <scope>NUCLEOTIDE SEQUENCE [LARGE SCALE GENOMIC DNA]</scope>
    <source>
        <strain evidence="2 3">TUFC12733</strain>
    </source>
</reference>
<dbReference type="AlphaFoldDB" id="A0A167KQX4"/>
<organism evidence="2 3">
    <name type="scientific">Calocera viscosa (strain TUFC12733)</name>
    <dbReference type="NCBI Taxonomy" id="1330018"/>
    <lineage>
        <taxon>Eukaryota</taxon>
        <taxon>Fungi</taxon>
        <taxon>Dikarya</taxon>
        <taxon>Basidiomycota</taxon>
        <taxon>Agaricomycotina</taxon>
        <taxon>Dacrymycetes</taxon>
        <taxon>Dacrymycetales</taxon>
        <taxon>Dacrymycetaceae</taxon>
        <taxon>Calocera</taxon>
    </lineage>
</organism>
<sequence>MPVAPRYIRTAPVSPGSPKFNGYDHPQENMSSAPPSNPDNRCVPLHTLTSLPRAAADRAPGRSHRAGSPNTTRTTSVGSTSTRTCSPPRPPGTTQTTSSPCLSRRTSRPLARRRRSHRGRNRRSADSSAACSTMSIMRVTHPGRRDNMGRREEGTEGRDMDLPLGSRALLDSTALPLDSTRLHLDSTRLHLDSTVLPLDSTALPPHSTAPLLDSTPTFPGRTPSRRRQDPATTRPSPRPSPSRGPSSSSKSRLLRGRAAGRTPCSLEGLGLSVVCCWEICWARRGIMVMVVMEEIMGMAGIMGMAETEVMVGMPGTGEMPGTAGTTETTMGTGTTTTTTMATTVTTAMSKTMGTMAMMGTMGTTEGMMAGTMVGTTAGTTAGTMVETTAGMMVGTMAATGNQQPLRCSRSLLSADSIFSPLLSALAVFL</sequence>
<evidence type="ECO:0000256" key="1">
    <source>
        <dbReference type="SAM" id="MobiDB-lite"/>
    </source>
</evidence>
<protein>
    <submittedName>
        <fullName evidence="2">Uncharacterized protein</fullName>
    </submittedName>
</protein>
<feature type="compositionally biased region" description="Basic and acidic residues" evidence="1">
    <location>
        <begin position="143"/>
        <end position="161"/>
    </location>
</feature>
<feature type="compositionally biased region" description="Polar residues" evidence="1">
    <location>
        <begin position="126"/>
        <end position="135"/>
    </location>
</feature>
<feature type="compositionally biased region" description="Basic residues" evidence="1">
    <location>
        <begin position="105"/>
        <end position="122"/>
    </location>
</feature>
<proteinExistence type="predicted"/>